<dbReference type="Gene3D" id="3.10.129.10">
    <property type="entry name" value="Hotdog Thioesterase"/>
    <property type="match status" value="1"/>
</dbReference>
<gene>
    <name evidence="3" type="ORF">APR41_14830</name>
</gene>
<dbReference type="InterPro" id="IPR029069">
    <property type="entry name" value="HotDog_dom_sf"/>
</dbReference>
<dbReference type="NCBIfam" id="TIGR00051">
    <property type="entry name" value="YbgC/FadM family acyl-CoA thioesterase"/>
    <property type="match status" value="1"/>
</dbReference>
<dbReference type="InterPro" id="IPR050563">
    <property type="entry name" value="4-hydroxybenzoyl-CoA_TE"/>
</dbReference>
<dbReference type="Proteomes" id="UP000232673">
    <property type="component" value="Unassembled WGS sequence"/>
</dbReference>
<evidence type="ECO:0000256" key="2">
    <source>
        <dbReference type="ARBA" id="ARBA00022801"/>
    </source>
</evidence>
<keyword evidence="2" id="KW-0378">Hydrolase</keyword>
<comment type="similarity">
    <text evidence="1">Belongs to the 4-hydroxybenzoyl-CoA thioesterase family.</text>
</comment>
<evidence type="ECO:0000313" key="3">
    <source>
        <dbReference type="EMBL" id="PKD20254.1"/>
    </source>
</evidence>
<reference evidence="3 4" key="1">
    <citation type="submission" date="2015-10" db="EMBL/GenBank/DDBJ databases">
        <title>Draft genome sequence of Salegentibacter salinarum KCTC 12975.</title>
        <authorList>
            <person name="Lin W."/>
            <person name="Zheng Q."/>
        </authorList>
    </citation>
    <scope>NUCLEOTIDE SEQUENCE [LARGE SCALE GENOMIC DNA]</scope>
    <source>
        <strain evidence="3 4">KCTC 12975</strain>
    </source>
</reference>
<dbReference type="SUPFAM" id="SSF54637">
    <property type="entry name" value="Thioesterase/thiol ester dehydrase-isomerase"/>
    <property type="match status" value="1"/>
</dbReference>
<dbReference type="PIRSF" id="PIRSF003230">
    <property type="entry name" value="YbgC"/>
    <property type="match status" value="1"/>
</dbReference>
<accession>A0A2N0TZT4</accession>
<keyword evidence="4" id="KW-1185">Reference proteome</keyword>
<name>A0A2N0TZT4_9FLAO</name>
<dbReference type="EMBL" id="LKTS01000006">
    <property type="protein sequence ID" value="PKD20254.1"/>
    <property type="molecule type" value="Genomic_DNA"/>
</dbReference>
<evidence type="ECO:0000313" key="4">
    <source>
        <dbReference type="Proteomes" id="UP000232673"/>
    </source>
</evidence>
<dbReference type="STRING" id="447422.SAMN05660903_03021"/>
<dbReference type="GO" id="GO:0047617">
    <property type="term" value="F:fatty acyl-CoA hydrolase activity"/>
    <property type="evidence" value="ECO:0007669"/>
    <property type="project" value="TreeGrafter"/>
</dbReference>
<dbReference type="PANTHER" id="PTHR31793:SF27">
    <property type="entry name" value="NOVEL THIOESTERASE SUPERFAMILY DOMAIN AND SAPOSIN A-TYPE DOMAIN CONTAINING PROTEIN (0610012H03RIK)"/>
    <property type="match status" value="1"/>
</dbReference>
<sequence>MKSHVSYVKVRYAETDQMGVVHHGNYAQYFEIARLDWLSALGISYKSMEENGVMLPVYELNTKFLKPAVFDDELKIEVGLKELPAVKITFEYLVFNQREDLITKAYTTLVFMDSNTKKPIRCPQDILDKLK</sequence>
<dbReference type="CDD" id="cd00586">
    <property type="entry name" value="4HBT"/>
    <property type="match status" value="1"/>
</dbReference>
<dbReference type="AlphaFoldDB" id="A0A2N0TZT4"/>
<comment type="caution">
    <text evidence="3">The sequence shown here is derived from an EMBL/GenBank/DDBJ whole genome shotgun (WGS) entry which is preliminary data.</text>
</comment>
<proteinExistence type="inferred from homology"/>
<evidence type="ECO:0000256" key="1">
    <source>
        <dbReference type="ARBA" id="ARBA00005953"/>
    </source>
</evidence>
<dbReference type="Pfam" id="PF13279">
    <property type="entry name" value="4HBT_2"/>
    <property type="match status" value="1"/>
</dbReference>
<dbReference type="InterPro" id="IPR006684">
    <property type="entry name" value="YbgC/YbaW"/>
</dbReference>
<dbReference type="PANTHER" id="PTHR31793">
    <property type="entry name" value="4-HYDROXYBENZOYL-COA THIOESTERASE FAMILY MEMBER"/>
    <property type="match status" value="1"/>
</dbReference>
<protein>
    <submittedName>
        <fullName evidence="3">Thioesterase</fullName>
    </submittedName>
</protein>
<dbReference type="OrthoDB" id="9800856at2"/>
<dbReference type="RefSeq" id="WP_079714041.1">
    <property type="nucleotide sequence ID" value="NZ_FUZC01000013.1"/>
</dbReference>
<organism evidence="3 4">
    <name type="scientific">Salegentibacter salinarum</name>
    <dbReference type="NCBI Taxonomy" id="447422"/>
    <lineage>
        <taxon>Bacteria</taxon>
        <taxon>Pseudomonadati</taxon>
        <taxon>Bacteroidota</taxon>
        <taxon>Flavobacteriia</taxon>
        <taxon>Flavobacteriales</taxon>
        <taxon>Flavobacteriaceae</taxon>
        <taxon>Salegentibacter</taxon>
    </lineage>
</organism>